<evidence type="ECO:0000256" key="1">
    <source>
        <dbReference type="ARBA" id="ARBA00023125"/>
    </source>
</evidence>
<sequence length="67" mass="7760">MLIIWINTQLKNNSATSIKKEHADCKNLKYKASNGWFDRFKKRENLVDLKFTDESASADKVAARPYP</sequence>
<dbReference type="AlphaFoldDB" id="A0A2U1IV99"/>
<keyword evidence="4" id="KW-1185">Reference proteome</keyword>
<accession>A0A2U1IV99</accession>
<dbReference type="Pfam" id="PF03221">
    <property type="entry name" value="HTH_Tnp_Tc5"/>
    <property type="match status" value="1"/>
</dbReference>
<dbReference type="Gene3D" id="1.10.10.60">
    <property type="entry name" value="Homeodomain-like"/>
    <property type="match status" value="1"/>
</dbReference>
<protein>
    <recommendedName>
        <fullName evidence="2">HTH CENPB-type domain-containing protein</fullName>
    </recommendedName>
</protein>
<organism evidence="3 4">
    <name type="scientific">Smittium angustum</name>
    <dbReference type="NCBI Taxonomy" id="133377"/>
    <lineage>
        <taxon>Eukaryota</taxon>
        <taxon>Fungi</taxon>
        <taxon>Fungi incertae sedis</taxon>
        <taxon>Zoopagomycota</taxon>
        <taxon>Kickxellomycotina</taxon>
        <taxon>Harpellomycetes</taxon>
        <taxon>Harpellales</taxon>
        <taxon>Legeriomycetaceae</taxon>
        <taxon>Smittium</taxon>
    </lineage>
</organism>
<evidence type="ECO:0000259" key="2">
    <source>
        <dbReference type="PROSITE" id="PS51253"/>
    </source>
</evidence>
<feature type="domain" description="HTH CENPB-type" evidence="2">
    <location>
        <begin position="1"/>
        <end position="50"/>
    </location>
</feature>
<evidence type="ECO:0000313" key="4">
    <source>
        <dbReference type="Proteomes" id="UP000245591"/>
    </source>
</evidence>
<reference evidence="3 4" key="1">
    <citation type="journal article" date="2018" name="MBio">
        <title>Comparative Genomics Reveals the Core Gene Toolbox for the Fungus-Insect Symbiosis.</title>
        <authorList>
            <person name="Wang Y."/>
            <person name="Stata M."/>
            <person name="Wang W."/>
            <person name="Stajich J.E."/>
            <person name="White M.M."/>
            <person name="Moncalvo J.M."/>
        </authorList>
    </citation>
    <scope>NUCLEOTIDE SEQUENCE [LARGE SCALE GENOMIC DNA]</scope>
    <source>
        <strain evidence="3 4">AUS-126-30</strain>
    </source>
</reference>
<keyword evidence="1" id="KW-0238">DNA-binding</keyword>
<gene>
    <name evidence="3" type="ORF">BB558_007348</name>
</gene>
<dbReference type="EMBL" id="MBFU01001150">
    <property type="protein sequence ID" value="PVZ96728.1"/>
    <property type="molecule type" value="Genomic_DNA"/>
</dbReference>
<dbReference type="InterPro" id="IPR006600">
    <property type="entry name" value="HTH_CenpB_DNA-bd_dom"/>
</dbReference>
<dbReference type="GO" id="GO:0003677">
    <property type="term" value="F:DNA binding"/>
    <property type="evidence" value="ECO:0007669"/>
    <property type="project" value="UniProtKB-KW"/>
</dbReference>
<comment type="caution">
    <text evidence="3">The sequence shown here is derived from an EMBL/GenBank/DDBJ whole genome shotgun (WGS) entry which is preliminary data.</text>
</comment>
<proteinExistence type="predicted"/>
<name>A0A2U1IV99_SMIAN</name>
<dbReference type="PROSITE" id="PS51253">
    <property type="entry name" value="HTH_CENPB"/>
    <property type="match status" value="1"/>
</dbReference>
<dbReference type="Proteomes" id="UP000245591">
    <property type="component" value="Unassembled WGS sequence"/>
</dbReference>
<feature type="non-terminal residue" evidence="3">
    <location>
        <position position="67"/>
    </location>
</feature>
<evidence type="ECO:0000313" key="3">
    <source>
        <dbReference type="EMBL" id="PVZ96728.1"/>
    </source>
</evidence>